<reference evidence="1" key="1">
    <citation type="submission" date="2023-06" db="EMBL/GenBank/DDBJ databases">
        <authorList>
            <person name="Delattre M."/>
        </authorList>
    </citation>
    <scope>NUCLEOTIDE SEQUENCE</scope>
    <source>
        <strain evidence="1">AF72</strain>
    </source>
</reference>
<dbReference type="EMBL" id="CATQJA010002662">
    <property type="protein sequence ID" value="CAJ0580684.1"/>
    <property type="molecule type" value="Genomic_DNA"/>
</dbReference>
<accession>A0AA36G611</accession>
<organism evidence="1 2">
    <name type="scientific">Mesorhabditis spiculigera</name>
    <dbReference type="NCBI Taxonomy" id="96644"/>
    <lineage>
        <taxon>Eukaryota</taxon>
        <taxon>Metazoa</taxon>
        <taxon>Ecdysozoa</taxon>
        <taxon>Nematoda</taxon>
        <taxon>Chromadorea</taxon>
        <taxon>Rhabditida</taxon>
        <taxon>Rhabditina</taxon>
        <taxon>Rhabditomorpha</taxon>
        <taxon>Rhabditoidea</taxon>
        <taxon>Rhabditidae</taxon>
        <taxon>Mesorhabditinae</taxon>
        <taxon>Mesorhabditis</taxon>
    </lineage>
</organism>
<dbReference type="Proteomes" id="UP001177023">
    <property type="component" value="Unassembled WGS sequence"/>
</dbReference>
<gene>
    <name evidence="1" type="ORF">MSPICULIGERA_LOCUS18875</name>
</gene>
<comment type="caution">
    <text evidence="1">The sequence shown here is derived from an EMBL/GenBank/DDBJ whole genome shotgun (WGS) entry which is preliminary data.</text>
</comment>
<proteinExistence type="predicted"/>
<sequence>MAYAQNQYNMQLENEQVTQYNWELLAQVSRNDFHVWQELGANERFQIVNSLKGSLYLLKRKIEQRQSLGRLYYMPSFINHSTTFDVYAPWESAARKEILQVYERYPILLNAAIQICDESHKDPIVKKLILGIIADSAVKEWPIEMTKPDSGTYYWDRQPLYLKKGAKACRKFTNYQIRFLALVESEQGGLSFRRDVFRAEAYFALGLGPHQVYVDDQKREKLLGAIFINQLGEDKPATKRCREACINETDYHRDSLEGVDAVFLKCRPDPESLDSKLWCQFGSEDSYKHFTIQLETASFASPQTGGMNKYQIYTEIKLVTQYGNLYLGQNGSDDPDCLTRPGIISLPFELTSNISTHAKTHYIKFAWGILTSYYQPNNIQPDNKGLKWGQVQPWIVGMIAAQCETYCRKMDDSETRSFRRMLLLNRFMTAAGLTEPPKRSDTWQKQRERLQVLEQEVFGHVLTDGVVADLNTYLQTIGKWLRYANLSENFLISQQDFNDRCWYVSWNATRFTRVEFNPCDWLLNAAEIVADTKKELHQEANLTLELFNQNYINLRPADSAYGITQLVTARMREFNQNPDEKNKRAPEPTLLVRIDEFELESLCIEYSGLPDDDASKANVSDPIFGRVQISKLPRYYAKDPRRANGICDTKDAKMVIGLKAFFMQGYPAKFSKIMKVNGDGHGNGIKMFIFPVEKMGDELALYKDRDEIEAFEDREVDPALGPFETPMDALASALAENMSFVRSQQNAQSVINTQQMKLMYAQTQPSPALNVLSPQSLHETGAREMAQYTPSFAYIPIPIAQPDYCTHTTMTANGHPRAHFSQFYHQPQQPYYRMTQNWPPGNYQYQMEQRPGPINVYPNPQFAPQTAPIQFSTQPHEQLGFTNAGFSYDDDENDMNGDGFAGILTQNRKRMAQNLDHQRR</sequence>
<name>A0AA36G611_9BILA</name>
<evidence type="ECO:0000313" key="1">
    <source>
        <dbReference type="EMBL" id="CAJ0580684.1"/>
    </source>
</evidence>
<dbReference type="AlphaFoldDB" id="A0AA36G611"/>
<evidence type="ECO:0000313" key="2">
    <source>
        <dbReference type="Proteomes" id="UP001177023"/>
    </source>
</evidence>
<feature type="non-terminal residue" evidence="1">
    <location>
        <position position="920"/>
    </location>
</feature>
<protein>
    <submittedName>
        <fullName evidence="1">Uncharacterized protein</fullName>
    </submittedName>
</protein>
<keyword evidence="2" id="KW-1185">Reference proteome</keyword>